<dbReference type="RefSeq" id="WP_067668282.1">
    <property type="nucleotide sequence ID" value="NZ_CBCSIK010000010.1"/>
</dbReference>
<evidence type="ECO:0000313" key="1">
    <source>
        <dbReference type="EMBL" id="KYQ72390.1"/>
    </source>
</evidence>
<protein>
    <submittedName>
        <fullName evidence="1">Type VI secretion protein</fullName>
    </submittedName>
</protein>
<evidence type="ECO:0000313" key="2">
    <source>
        <dbReference type="Proteomes" id="UP000076276"/>
    </source>
</evidence>
<dbReference type="NCBIfam" id="TIGR03347">
    <property type="entry name" value="VI_chp_1"/>
    <property type="match status" value="1"/>
</dbReference>
<dbReference type="InterPro" id="IPR010732">
    <property type="entry name" value="T6SS_TssG-like"/>
</dbReference>
<gene>
    <name evidence="1" type="ORF">AZH43_10665</name>
</gene>
<dbReference type="PANTHER" id="PTHR35564:SF4">
    <property type="entry name" value="CYTOPLASMIC PROTEIN"/>
    <property type="match status" value="1"/>
</dbReference>
<keyword evidence="2" id="KW-1185">Reference proteome</keyword>
<dbReference type="EMBL" id="LUAW01000016">
    <property type="protein sequence ID" value="KYQ72390.1"/>
    <property type="molecule type" value="Genomic_DNA"/>
</dbReference>
<organism evidence="1 2">
    <name type="scientific">Acinetobacter pragensis</name>
    <dbReference type="NCBI Taxonomy" id="1806892"/>
    <lineage>
        <taxon>Bacteria</taxon>
        <taxon>Pseudomonadati</taxon>
        <taxon>Pseudomonadota</taxon>
        <taxon>Gammaproteobacteria</taxon>
        <taxon>Moraxellales</taxon>
        <taxon>Moraxellaceae</taxon>
        <taxon>Acinetobacter</taxon>
    </lineage>
</organism>
<proteinExistence type="predicted"/>
<name>A0A151Y2Z5_9GAMM</name>
<dbReference type="Pfam" id="PF06996">
    <property type="entry name" value="T6SS_TssG"/>
    <property type="match status" value="1"/>
</dbReference>
<reference evidence="1 2" key="1">
    <citation type="submission" date="2016-03" db="EMBL/GenBank/DDBJ databases">
        <title>Acinetobacter genomospecies 28 strain ANC 4149.</title>
        <authorList>
            <person name="Radolfova-Krizova L."/>
            <person name="Nemec A."/>
        </authorList>
    </citation>
    <scope>NUCLEOTIDE SEQUENCE [LARGE SCALE GENOMIC DNA]</scope>
    <source>
        <strain evidence="1 2">ANC 4149</strain>
    </source>
</reference>
<dbReference type="OrthoDB" id="1523296at2"/>
<comment type="caution">
    <text evidence="1">The sequence shown here is derived from an EMBL/GenBank/DDBJ whole genome shotgun (WGS) entry which is preliminary data.</text>
</comment>
<dbReference type="PANTHER" id="PTHR35564">
    <property type="match status" value="1"/>
</dbReference>
<accession>A0A151Y2Z5</accession>
<dbReference type="STRING" id="1806892.AZH43_10665"/>
<dbReference type="AlphaFoldDB" id="A0A151Y2Z5"/>
<sequence length="331" mass="37467">MHAERWWQEASVIEDLLKNPASFEFIQAARLLRHMPYADADQYWAANFQFNSSLKLNFPQSEIESLQIERGQVHLTNLVVGLTGMQGALPYSYTNKIKSSSRQPRTEAQQFLNLFNHKLTAQYVDASINYNLPLRYEIDHENKYLDIIHALNGYIKNQHHPQDMENLVAEFSGLMQGQNNSVYALKTMLRCIFDVNVDVLEFIPAKFNLSAEHKSCLGRLPGAALGVNTFCGETVHQIDDRIELLIGPLNRKDYLDFLPQGSMSEKLKQIISMWCSPTLLVEVRLILKKEDIKPVCLSSNSVVGLSQATVLSSDCSADNAETCYALIGDKH</sequence>
<dbReference type="Proteomes" id="UP000076276">
    <property type="component" value="Unassembled WGS sequence"/>
</dbReference>